<dbReference type="InterPro" id="IPR016024">
    <property type="entry name" value="ARM-type_fold"/>
</dbReference>
<feature type="region of interest" description="Disordered" evidence="1">
    <location>
        <begin position="1"/>
        <end position="41"/>
    </location>
</feature>
<feature type="compositionally biased region" description="Basic and acidic residues" evidence="1">
    <location>
        <begin position="1"/>
        <end position="19"/>
    </location>
</feature>
<dbReference type="SUPFAM" id="SSF48371">
    <property type="entry name" value="ARM repeat"/>
    <property type="match status" value="1"/>
</dbReference>
<protein>
    <submittedName>
        <fullName evidence="3">Armadillo repeat-containing protein 5</fullName>
    </submittedName>
</protein>
<proteinExistence type="predicted"/>
<sequence>HKKMDQNSKETILSKESTDGHLSSPPSAPLREPSVSSGRLRSLRSDAQQMANAYSQIYSLVKTIREINEDYCDDVVVTLLEQLGTFSSNADFRSLLLQSDVTRSLIRIFLQRNRSAPEVSKIVAKCLTNLTYENFKNKLIICRKEAFLDELNVAIEGADKALCLHLIRLLANLAFEEKRSVTVPLRRFVPTLCKVLEKAYNKKWKRLLWATLGALWNMSSHSMENKEVICKQKSVVQLLILILDEKEVEIVKNVTGVLHYLSDEFVLNYFAHKSVIETFDLIPRLTSILLSSRSPHTVLNALAILTNLTRCGAYRKKVLGNEDVFFRLQALRNASDKDICKASARLLEKIYLQDGSYTPVEASFKHVVTSTPRTRNSRSRLAKDNKISFCSTSVTQLGTSDDIPTPTDSPDLAEISQLYSKINKSRNRGNLADKSYGDLGDSDCIRMLEEEVRKSFDASDQSTVTVIHNGNAMTSGYVYLSDVEEPPTKPKKSVGRFFRRLLKFKFLRRT</sequence>
<dbReference type="WBParaSite" id="L893_g3579.t1">
    <property type="protein sequence ID" value="L893_g3579.t1"/>
    <property type="gene ID" value="L893_g3579"/>
</dbReference>
<dbReference type="Gene3D" id="1.25.10.10">
    <property type="entry name" value="Leucine-rich Repeat Variant"/>
    <property type="match status" value="1"/>
</dbReference>
<name>A0A1I8A9C8_9BILA</name>
<reference evidence="3" key="1">
    <citation type="submission" date="2016-11" db="UniProtKB">
        <authorList>
            <consortium name="WormBaseParasite"/>
        </authorList>
    </citation>
    <scope>IDENTIFICATION</scope>
</reference>
<dbReference type="AlphaFoldDB" id="A0A1I8A9C8"/>
<dbReference type="InterPro" id="IPR011989">
    <property type="entry name" value="ARM-like"/>
</dbReference>
<evidence type="ECO:0000256" key="1">
    <source>
        <dbReference type="SAM" id="MobiDB-lite"/>
    </source>
</evidence>
<keyword evidence="2" id="KW-1185">Reference proteome</keyword>
<evidence type="ECO:0000313" key="3">
    <source>
        <dbReference type="WBParaSite" id="L893_g3579.t1"/>
    </source>
</evidence>
<organism evidence="2 3">
    <name type="scientific">Steinernema glaseri</name>
    <dbReference type="NCBI Taxonomy" id="37863"/>
    <lineage>
        <taxon>Eukaryota</taxon>
        <taxon>Metazoa</taxon>
        <taxon>Ecdysozoa</taxon>
        <taxon>Nematoda</taxon>
        <taxon>Chromadorea</taxon>
        <taxon>Rhabditida</taxon>
        <taxon>Tylenchina</taxon>
        <taxon>Panagrolaimomorpha</taxon>
        <taxon>Strongyloidoidea</taxon>
        <taxon>Steinernematidae</taxon>
        <taxon>Steinernema</taxon>
    </lineage>
</organism>
<evidence type="ECO:0000313" key="2">
    <source>
        <dbReference type="Proteomes" id="UP000095287"/>
    </source>
</evidence>
<dbReference type="Proteomes" id="UP000095287">
    <property type="component" value="Unplaced"/>
</dbReference>
<accession>A0A1I8A9C8</accession>
<dbReference type="InterPro" id="IPR000225">
    <property type="entry name" value="Armadillo"/>
</dbReference>
<dbReference type="SMART" id="SM00185">
    <property type="entry name" value="ARM"/>
    <property type="match status" value="4"/>
</dbReference>